<organism evidence="3 4">
    <name type="scientific">Tissierella praeacuta DSM 18095</name>
    <dbReference type="NCBI Taxonomy" id="1123404"/>
    <lineage>
        <taxon>Bacteria</taxon>
        <taxon>Bacillati</taxon>
        <taxon>Bacillota</taxon>
        <taxon>Tissierellia</taxon>
        <taxon>Tissierellales</taxon>
        <taxon>Tissierellaceae</taxon>
        <taxon>Tissierella</taxon>
    </lineage>
</organism>
<gene>
    <name evidence="3" type="ORF">SAMN02745784_01378</name>
</gene>
<dbReference type="Pfam" id="PF03313">
    <property type="entry name" value="SDH_alpha"/>
    <property type="match status" value="1"/>
</dbReference>
<dbReference type="PANTHER" id="PTHR30501">
    <property type="entry name" value="UPF0597 PROTEIN YHAM"/>
    <property type="match status" value="1"/>
</dbReference>
<dbReference type="Proteomes" id="UP000184114">
    <property type="component" value="Unassembled WGS sequence"/>
</dbReference>
<reference evidence="4" key="1">
    <citation type="submission" date="2016-11" db="EMBL/GenBank/DDBJ databases">
        <authorList>
            <person name="Varghese N."/>
            <person name="Submissions S."/>
        </authorList>
    </citation>
    <scope>NUCLEOTIDE SEQUENCE [LARGE SCALE GENOMIC DNA]</scope>
    <source>
        <strain evidence="4">DSM 18095</strain>
    </source>
</reference>
<dbReference type="PANTHER" id="PTHR30501:SF2">
    <property type="entry name" value="UPF0597 PROTEIN YHAM"/>
    <property type="match status" value="1"/>
</dbReference>
<feature type="domain" description="Serine dehydratase-like alpha subunit" evidence="2">
    <location>
        <begin position="87"/>
        <end position="425"/>
    </location>
</feature>
<evidence type="ECO:0000256" key="1">
    <source>
        <dbReference type="HAMAP-Rule" id="MF_01845"/>
    </source>
</evidence>
<dbReference type="GO" id="GO:0080146">
    <property type="term" value="F:L-cysteine desulfhydrase activity"/>
    <property type="evidence" value="ECO:0007669"/>
    <property type="project" value="TreeGrafter"/>
</dbReference>
<dbReference type="InterPro" id="IPR005130">
    <property type="entry name" value="Ser_deHydtase-like_asu"/>
</dbReference>
<accession>A0A1M4V6Y1</accession>
<evidence type="ECO:0000313" key="3">
    <source>
        <dbReference type="EMBL" id="SHE64660.1"/>
    </source>
</evidence>
<name>A0A1M4V6Y1_9FIRM</name>
<proteinExistence type="inferred from homology"/>
<evidence type="ECO:0000313" key="4">
    <source>
        <dbReference type="Proteomes" id="UP000184114"/>
    </source>
</evidence>
<dbReference type="InterPro" id="IPR021144">
    <property type="entry name" value="UPF0597"/>
</dbReference>
<comment type="similarity">
    <text evidence="1">Belongs to the UPF0597 family.</text>
</comment>
<dbReference type="AlphaFoldDB" id="A0A1M4V6Y1"/>
<dbReference type="GeneID" id="90995739"/>
<dbReference type="GO" id="GO:0019450">
    <property type="term" value="P:L-cysteine catabolic process to pyruvate"/>
    <property type="evidence" value="ECO:0007669"/>
    <property type="project" value="TreeGrafter"/>
</dbReference>
<dbReference type="PIRSF" id="PIRSF006054">
    <property type="entry name" value="UCP006054"/>
    <property type="match status" value="1"/>
</dbReference>
<sequence length="433" mass="46174">MNIKEQIIEILKREVKPAVGCTEPVAVALNTAYAVNLLPADSKEISKITVEVSKGIYKNGMDVGIPNTDKIGLDIAASLGAATSPKYGLEILGKITDEELKKSEKALGTYEIDVKVAKDNNKSVYIKTIVENANHIATAITEDKHDNIVYLSLDGNEVLNNRNEATDKATKDNPDEGFYNLSIDTIVKEIEDMDYEDIKFLLDGMEMNIQVAQAGIKAKYGLGTGYSYNKNIENGIISKDLGNLAYMLTAAASDVRMSGQSMPVMSSSGSGNNGLTAILPIAAYKEIKEVNNEDLAKALAISHIITSYVKKYIGRLSNLCGCSLAASIGSGSAIAWLLSGRDNISPTINNIIANQAGVICDGAKPSCALKLGTAASTAVQSALLAIQGTNIKAHNGIASSSAEESIRNLREISFKGMKSVDDTVIEIMLNREG</sequence>
<keyword evidence="4" id="KW-1185">Reference proteome</keyword>
<protein>
    <recommendedName>
        <fullName evidence="1">UPF0597 protein SAMN02745784_01378</fullName>
    </recommendedName>
</protein>
<dbReference type="EMBL" id="FQTY01000004">
    <property type="protein sequence ID" value="SHE64660.1"/>
    <property type="molecule type" value="Genomic_DNA"/>
</dbReference>
<dbReference type="HAMAP" id="MF_01845">
    <property type="entry name" value="UPF0597"/>
    <property type="match status" value="1"/>
</dbReference>
<evidence type="ECO:0000259" key="2">
    <source>
        <dbReference type="Pfam" id="PF03313"/>
    </source>
</evidence>
<dbReference type="STRING" id="1123404.SAMN02745784_01378"/>
<dbReference type="RefSeq" id="WP_072974643.1">
    <property type="nucleotide sequence ID" value="NZ_FQTY01000004.1"/>
</dbReference>